<organism evidence="1 2">
    <name type="scientific">Bremia lactucae</name>
    <name type="common">Lettuce downy mildew</name>
    <dbReference type="NCBI Taxonomy" id="4779"/>
    <lineage>
        <taxon>Eukaryota</taxon>
        <taxon>Sar</taxon>
        <taxon>Stramenopiles</taxon>
        <taxon>Oomycota</taxon>
        <taxon>Peronosporomycetes</taxon>
        <taxon>Peronosporales</taxon>
        <taxon>Peronosporaceae</taxon>
        <taxon>Bremia</taxon>
    </lineage>
</organism>
<dbReference type="OrthoDB" id="183711at2759"/>
<accession>A0A976FR97</accession>
<dbReference type="AlphaFoldDB" id="A0A976FR97"/>
<evidence type="ECO:0000313" key="1">
    <source>
        <dbReference type="EMBL" id="TDH71104.1"/>
    </source>
</evidence>
<comment type="caution">
    <text evidence="1">The sequence shown here is derived from an EMBL/GenBank/DDBJ whole genome shotgun (WGS) entry which is preliminary data.</text>
</comment>
<dbReference type="KEGG" id="blac:94352625"/>
<keyword evidence="2" id="KW-1185">Reference proteome</keyword>
<evidence type="ECO:0000313" key="2">
    <source>
        <dbReference type="Proteomes" id="UP000294530"/>
    </source>
</evidence>
<dbReference type="GeneID" id="94352625"/>
<name>A0A976FR97_BRELC</name>
<dbReference type="EMBL" id="SHOA02000004">
    <property type="protein sequence ID" value="TDH71104.1"/>
    <property type="molecule type" value="Genomic_DNA"/>
</dbReference>
<proteinExistence type="predicted"/>
<dbReference type="Proteomes" id="UP000294530">
    <property type="component" value="Unassembled WGS sequence"/>
</dbReference>
<dbReference type="RefSeq" id="XP_067820603.1">
    <property type="nucleotide sequence ID" value="XM_067966954.1"/>
</dbReference>
<gene>
    <name evidence="1" type="ORF">CCR75_008907</name>
</gene>
<sequence>MAGSEVNRQSVRVLFDTHEGFECTSSSPIVAFVFTSKCDTLRWKDANLAFGRRSISLVTGESLCSGNNCFGYDEHARSLLNQVHLFGLFGLGASRIHSSVSAATSSNVLDVEPVDGKGDNYHGPPRKIVTFVSTERLQELLRIRKLLKPESMKAAVHHARVSKSDPCRSCLSLRHLRKDCKVKDPVVAAACCTLEIAIVAAPGINVNPRKDRKGTPKEPKCMQYKSALEVAQRLKQEK</sequence>
<protein>
    <submittedName>
        <fullName evidence="1">Uncharacterized protein</fullName>
    </submittedName>
</protein>
<reference evidence="1 2" key="1">
    <citation type="journal article" date="2021" name="Genome Biol.">
        <title>AFLAP: assembly-free linkage analysis pipeline using k-mers from genome sequencing data.</title>
        <authorList>
            <person name="Fletcher K."/>
            <person name="Zhang L."/>
            <person name="Gil J."/>
            <person name="Han R."/>
            <person name="Cavanaugh K."/>
            <person name="Michelmore R."/>
        </authorList>
    </citation>
    <scope>NUCLEOTIDE SEQUENCE [LARGE SCALE GENOMIC DNA]</scope>
    <source>
        <strain evidence="1 2">SF5</strain>
    </source>
</reference>